<dbReference type="Pfam" id="PF13462">
    <property type="entry name" value="Thioredoxin_4"/>
    <property type="match status" value="1"/>
</dbReference>
<dbReference type="EMBL" id="JACJVO010000002">
    <property type="protein sequence ID" value="MBB6729690.1"/>
    <property type="molecule type" value="Genomic_DNA"/>
</dbReference>
<organism evidence="7 8">
    <name type="scientific">Cohnella zeiphila</name>
    <dbReference type="NCBI Taxonomy" id="2761120"/>
    <lineage>
        <taxon>Bacteria</taxon>
        <taxon>Bacillati</taxon>
        <taxon>Bacillota</taxon>
        <taxon>Bacilli</taxon>
        <taxon>Bacillales</taxon>
        <taxon>Paenibacillaceae</taxon>
        <taxon>Cohnella</taxon>
    </lineage>
</organism>
<evidence type="ECO:0000256" key="4">
    <source>
        <dbReference type="ARBA" id="ARBA00023157"/>
    </source>
</evidence>
<evidence type="ECO:0000256" key="3">
    <source>
        <dbReference type="ARBA" id="ARBA00023002"/>
    </source>
</evidence>
<evidence type="ECO:0000256" key="1">
    <source>
        <dbReference type="ARBA" id="ARBA00005791"/>
    </source>
</evidence>
<keyword evidence="4" id="KW-1015">Disulfide bond</keyword>
<sequence length="211" mass="23879">MTWSTAVVFVALIVLLFVFRPDGESISIDYDHVPTIGSTDAKVKLAEFGDFKCPTCQMFAQNIMPEIQKDYIDKGQVSLSFLNYMIISPQADSYTAALAAQSVYHQNKDEFWKYYEAIYNNQQDERTLWATADKLVQIAKDAKLNIDFDKLRQDIDNETYQDEVLDQTSLASSKQFPGTPTILLNGKRLTDDQALNINNLKAEIDKALAAK</sequence>
<keyword evidence="2" id="KW-0732">Signal</keyword>
<dbReference type="AlphaFoldDB" id="A0A7X0SJ85"/>
<feature type="domain" description="Thioredoxin-like fold" evidence="6">
    <location>
        <begin position="34"/>
        <end position="205"/>
    </location>
</feature>
<dbReference type="PANTHER" id="PTHR13887:SF14">
    <property type="entry name" value="DISULFIDE BOND FORMATION PROTEIN D"/>
    <property type="match status" value="1"/>
</dbReference>
<comment type="similarity">
    <text evidence="1">Belongs to the thioredoxin family. DsbA subfamily.</text>
</comment>
<evidence type="ECO:0000256" key="2">
    <source>
        <dbReference type="ARBA" id="ARBA00022729"/>
    </source>
</evidence>
<evidence type="ECO:0000259" key="6">
    <source>
        <dbReference type="Pfam" id="PF13462"/>
    </source>
</evidence>
<dbReference type="PANTHER" id="PTHR13887">
    <property type="entry name" value="GLUTATHIONE S-TRANSFERASE KAPPA"/>
    <property type="match status" value="1"/>
</dbReference>
<reference evidence="7 8" key="1">
    <citation type="submission" date="2020-08" db="EMBL/GenBank/DDBJ databases">
        <title>Cohnella phylogeny.</title>
        <authorList>
            <person name="Dunlap C."/>
        </authorList>
    </citation>
    <scope>NUCLEOTIDE SEQUENCE [LARGE SCALE GENOMIC DNA]</scope>
    <source>
        <strain evidence="7 8">CBP 2801</strain>
    </source>
</reference>
<evidence type="ECO:0000313" key="8">
    <source>
        <dbReference type="Proteomes" id="UP000564644"/>
    </source>
</evidence>
<keyword evidence="5" id="KW-0676">Redox-active center</keyword>
<keyword evidence="3" id="KW-0560">Oxidoreductase</keyword>
<accession>A0A7X0SJ85</accession>
<dbReference type="SUPFAM" id="SSF52833">
    <property type="entry name" value="Thioredoxin-like"/>
    <property type="match status" value="1"/>
</dbReference>
<name>A0A7X0SJ85_9BACL</name>
<proteinExistence type="inferred from homology"/>
<dbReference type="Gene3D" id="3.40.30.10">
    <property type="entry name" value="Glutaredoxin"/>
    <property type="match status" value="1"/>
</dbReference>
<dbReference type="InterPro" id="IPR012336">
    <property type="entry name" value="Thioredoxin-like_fold"/>
</dbReference>
<gene>
    <name evidence="7" type="ORF">H7C18_02115</name>
</gene>
<evidence type="ECO:0000256" key="5">
    <source>
        <dbReference type="ARBA" id="ARBA00023284"/>
    </source>
</evidence>
<keyword evidence="8" id="KW-1185">Reference proteome</keyword>
<dbReference type="Proteomes" id="UP000564644">
    <property type="component" value="Unassembled WGS sequence"/>
</dbReference>
<dbReference type="RefSeq" id="WP_185127358.1">
    <property type="nucleotide sequence ID" value="NZ_JACJVO010000002.1"/>
</dbReference>
<comment type="caution">
    <text evidence="7">The sequence shown here is derived from an EMBL/GenBank/DDBJ whole genome shotgun (WGS) entry which is preliminary data.</text>
</comment>
<protein>
    <submittedName>
        <fullName evidence="7">Thioredoxin domain-containing protein</fullName>
    </submittedName>
</protein>
<dbReference type="GO" id="GO:0016491">
    <property type="term" value="F:oxidoreductase activity"/>
    <property type="evidence" value="ECO:0007669"/>
    <property type="project" value="UniProtKB-KW"/>
</dbReference>
<dbReference type="InterPro" id="IPR036249">
    <property type="entry name" value="Thioredoxin-like_sf"/>
</dbReference>
<evidence type="ECO:0000313" key="7">
    <source>
        <dbReference type="EMBL" id="MBB6729690.1"/>
    </source>
</evidence>